<evidence type="ECO:0000256" key="1">
    <source>
        <dbReference type="ARBA" id="ARBA00004141"/>
    </source>
</evidence>
<comment type="caution">
    <text evidence="6">The sequence shown here is derived from an EMBL/GenBank/DDBJ whole genome shotgun (WGS) entry which is preliminary data.</text>
</comment>
<gene>
    <name evidence="6" type="ORF">S01H4_43860</name>
</gene>
<evidence type="ECO:0000313" key="6">
    <source>
        <dbReference type="EMBL" id="GAH02290.1"/>
    </source>
</evidence>
<feature type="transmembrane region" description="Helical" evidence="5">
    <location>
        <begin position="27"/>
        <end position="47"/>
    </location>
</feature>
<accession>X1D213</accession>
<sequence>MTHGGPAHKTEVLTSFLYYQAFDFYKWGYASSVAVILFVLVMFFTWLRLRK</sequence>
<dbReference type="Gene3D" id="1.10.3720.10">
    <property type="entry name" value="MetI-like"/>
    <property type="match status" value="1"/>
</dbReference>
<name>X1D213_9ZZZZ</name>
<comment type="subcellular location">
    <subcellularLocation>
        <location evidence="1">Membrane</location>
        <topology evidence="1">Multi-pass membrane protein</topology>
    </subcellularLocation>
</comment>
<dbReference type="SUPFAM" id="SSF161098">
    <property type="entry name" value="MetI-like"/>
    <property type="match status" value="1"/>
</dbReference>
<reference evidence="6" key="1">
    <citation type="journal article" date="2014" name="Front. Microbiol.">
        <title>High frequency of phylogenetically diverse reductive dehalogenase-homologous genes in deep subseafloor sedimentary metagenomes.</title>
        <authorList>
            <person name="Kawai M."/>
            <person name="Futagami T."/>
            <person name="Toyoda A."/>
            <person name="Takaki Y."/>
            <person name="Nishi S."/>
            <person name="Hori S."/>
            <person name="Arai W."/>
            <person name="Tsubouchi T."/>
            <person name="Morono Y."/>
            <person name="Uchiyama I."/>
            <person name="Ito T."/>
            <person name="Fujiyama A."/>
            <person name="Inagaki F."/>
            <person name="Takami H."/>
        </authorList>
    </citation>
    <scope>NUCLEOTIDE SEQUENCE</scope>
    <source>
        <strain evidence="6">Expedition CK06-06</strain>
    </source>
</reference>
<dbReference type="AlphaFoldDB" id="X1D213"/>
<keyword evidence="2 5" id="KW-0812">Transmembrane</keyword>
<dbReference type="GO" id="GO:0016020">
    <property type="term" value="C:membrane"/>
    <property type="evidence" value="ECO:0007669"/>
    <property type="project" value="UniProtKB-SubCell"/>
</dbReference>
<evidence type="ECO:0000256" key="3">
    <source>
        <dbReference type="ARBA" id="ARBA00022989"/>
    </source>
</evidence>
<evidence type="ECO:0008006" key="7">
    <source>
        <dbReference type="Google" id="ProtNLM"/>
    </source>
</evidence>
<keyword evidence="4 5" id="KW-0472">Membrane</keyword>
<proteinExistence type="predicted"/>
<organism evidence="6">
    <name type="scientific">marine sediment metagenome</name>
    <dbReference type="NCBI Taxonomy" id="412755"/>
    <lineage>
        <taxon>unclassified sequences</taxon>
        <taxon>metagenomes</taxon>
        <taxon>ecological metagenomes</taxon>
    </lineage>
</organism>
<protein>
    <recommendedName>
        <fullName evidence="7">ABC transmembrane type-1 domain-containing protein</fullName>
    </recommendedName>
</protein>
<evidence type="ECO:0000256" key="4">
    <source>
        <dbReference type="ARBA" id="ARBA00023136"/>
    </source>
</evidence>
<evidence type="ECO:0000256" key="5">
    <source>
        <dbReference type="SAM" id="Phobius"/>
    </source>
</evidence>
<dbReference type="InterPro" id="IPR035906">
    <property type="entry name" value="MetI-like_sf"/>
</dbReference>
<keyword evidence="3 5" id="KW-1133">Transmembrane helix</keyword>
<evidence type="ECO:0000256" key="2">
    <source>
        <dbReference type="ARBA" id="ARBA00022692"/>
    </source>
</evidence>
<dbReference type="EMBL" id="BART01024241">
    <property type="protein sequence ID" value="GAH02290.1"/>
    <property type="molecule type" value="Genomic_DNA"/>
</dbReference>